<keyword evidence="2" id="KW-1185">Reference proteome</keyword>
<feature type="compositionally biased region" description="Polar residues" evidence="1">
    <location>
        <begin position="645"/>
        <end position="694"/>
    </location>
</feature>
<accession>A0A6I9S6W9</accession>
<reference evidence="3" key="1">
    <citation type="submission" date="2025-08" db="UniProtKB">
        <authorList>
            <consortium name="RefSeq"/>
        </authorList>
    </citation>
    <scope>IDENTIFICATION</scope>
</reference>
<feature type="compositionally biased region" description="Low complexity" evidence="1">
    <location>
        <begin position="308"/>
        <end position="333"/>
    </location>
</feature>
<feature type="region of interest" description="Disordered" evidence="1">
    <location>
        <begin position="463"/>
        <end position="497"/>
    </location>
</feature>
<feature type="region of interest" description="Disordered" evidence="1">
    <location>
        <begin position="256"/>
        <end position="333"/>
    </location>
</feature>
<feature type="compositionally biased region" description="Acidic residues" evidence="1">
    <location>
        <begin position="287"/>
        <end position="296"/>
    </location>
</feature>
<name>A0A6I9S6W9_ELAGV</name>
<dbReference type="PANTHER" id="PTHR31008">
    <property type="entry name" value="COP1-INTERACTING PROTEIN-RELATED"/>
    <property type="match status" value="1"/>
</dbReference>
<dbReference type="OrthoDB" id="1687502at2759"/>
<dbReference type="FunCoup" id="A0A6I9S6W9">
    <property type="interactions" value="2993"/>
</dbReference>
<feature type="region of interest" description="Disordered" evidence="1">
    <location>
        <begin position="600"/>
        <end position="750"/>
    </location>
</feature>
<organism evidence="2 3">
    <name type="scientific">Elaeis guineensis var. tenera</name>
    <name type="common">Oil palm</name>
    <dbReference type="NCBI Taxonomy" id="51953"/>
    <lineage>
        <taxon>Eukaryota</taxon>
        <taxon>Viridiplantae</taxon>
        <taxon>Streptophyta</taxon>
        <taxon>Embryophyta</taxon>
        <taxon>Tracheophyta</taxon>
        <taxon>Spermatophyta</taxon>
        <taxon>Magnoliopsida</taxon>
        <taxon>Liliopsida</taxon>
        <taxon>Arecaceae</taxon>
        <taxon>Arecoideae</taxon>
        <taxon>Cocoseae</taxon>
        <taxon>Elaeidinae</taxon>
        <taxon>Elaeis</taxon>
    </lineage>
</organism>
<feature type="region of interest" description="Disordered" evidence="1">
    <location>
        <begin position="353"/>
        <end position="378"/>
    </location>
</feature>
<evidence type="ECO:0000256" key="1">
    <source>
        <dbReference type="SAM" id="MobiDB-lite"/>
    </source>
</evidence>
<dbReference type="AlphaFoldDB" id="A0A6I9S6W9"/>
<dbReference type="Proteomes" id="UP000504607">
    <property type="component" value="Chromosome 14"/>
</dbReference>
<feature type="compositionally biased region" description="Polar residues" evidence="1">
    <location>
        <begin position="429"/>
        <end position="443"/>
    </location>
</feature>
<evidence type="ECO:0000313" key="2">
    <source>
        <dbReference type="Proteomes" id="UP000504607"/>
    </source>
</evidence>
<feature type="compositionally biased region" description="Basic and acidic residues" evidence="1">
    <location>
        <begin position="353"/>
        <end position="377"/>
    </location>
</feature>
<sequence>MEGEITANRVLDYAAFQISSNQNRYEAFVCSEGKTERLASGALDQLALHLPEAKRCQYKLSSQSFQLQLVESLEDSSWFTKSTLGRFLHIVNSPDVLKSVNAIENEMSQLEDTRRFHLSLYVKDHPDHPGSQTAVSSVLTDGCLNEVGLTQKINVETMSSDATKNDLLRAIDLRFTVLKEELAASFDRAAGTTLSSKQISDLEAFARHFQAVDLRNSLVKYLAIVPKDQLAEPTVEQTTHSEDRRNNCEDTAEAICQPNQQIDMAKPFSDGSSPAKLAQVERQSSTESEESSDSSDEDRTCVERSRPLTRSASPRRSASPMRRIQIGRSGSRRSTALTIKSLNYFPVRERIPFNRDADRNNSGDESDQPQKKSDNTVRRMSVQDAINLFESKQKGQNLDIQRRASGVSISTNKSVLRRWSAGTGDSFDHSSQQSATNNGSLNTSIDLAPEAEEKNLTEVKVESNFPGSLNPDENTQNREPSEVVKMASPPKNNPSDLVKAQAEEISDQAAASAEQNQHEEAELNQMLMKMMESKPGRYHETTTSTVAYQDVASEQKGGLYSQYKEKRDEKLRAENAGKGAAKEGQLEVMQENLEQSKAVTASKAGGIIGKHNSISNSQRPRRNLSPPVLVKKDVSKTACPRKASPKSSPLPTSRNSWSSGSSLKANGSQPTKTSPRMAPSNTTPNHRKPQSTPLRAQPSPRTERPVQKGRKGSPADAKPILRSREEQKKVMTKTSKVAKTKSPGATGDVSRAISAKPNFYNKVTKKSSVVPLESKAFSRKGTGIGPGTGSAMVKTKVSLSDDSVKNSGNLAQTEEKESVPVTDESTTKVLEVDLVQPTNHVDASLENSLDNDLILEKTENSNHILAVLDNGFQNRVEPPAPEIQPDEDLGISSAAWVEVEHQEVSAKCDNGMSEISISPGIAPATSSSPRIHHSLSQMLQADCSEPDIIEWGNAENPPAFIYQKDAPKGLKRLLKFARKSKEANATGWASPSVFSEGEDDPEECKAANKKNLDSLSRKAGIGKGYGQQKTIMLGESLDGGNSCRRATDFLGMHDILSAQSSRSSFTSLRSDESREGHVPVAATSTKASRSFFSLSTFRSSKSSETKPR</sequence>
<gene>
    <name evidence="3" type="primary">LOC105057241</name>
</gene>
<feature type="region of interest" description="Disordered" evidence="1">
    <location>
        <begin position="802"/>
        <end position="824"/>
    </location>
</feature>
<feature type="region of interest" description="Disordered" evidence="1">
    <location>
        <begin position="1061"/>
        <end position="1082"/>
    </location>
</feature>
<evidence type="ECO:0000313" key="3">
    <source>
        <dbReference type="RefSeq" id="XP_010938080.1"/>
    </source>
</evidence>
<feature type="compositionally biased region" description="Basic and acidic residues" evidence="1">
    <location>
        <begin position="297"/>
        <end position="306"/>
    </location>
</feature>
<dbReference type="KEGG" id="egu:105057241"/>
<dbReference type="InParanoid" id="A0A6I9S6W9"/>
<protein>
    <submittedName>
        <fullName evidence="3">Uncharacterized protein LOC105057241 isoform X1</fullName>
    </submittedName>
</protein>
<feature type="region of interest" description="Disordered" evidence="1">
    <location>
        <begin position="421"/>
        <end position="443"/>
    </location>
</feature>
<dbReference type="RefSeq" id="XP_010938080.1">
    <property type="nucleotide sequence ID" value="XM_010939778.3"/>
</dbReference>
<dbReference type="GeneID" id="105057241"/>
<dbReference type="PANTHER" id="PTHR31008:SF5">
    <property type="entry name" value="EXPRESSED PROTEIN"/>
    <property type="match status" value="1"/>
</dbReference>
<feature type="compositionally biased region" description="Polar residues" evidence="1">
    <location>
        <begin position="465"/>
        <end position="474"/>
    </location>
</feature>
<feature type="compositionally biased region" description="Polar residues" evidence="1">
    <location>
        <begin position="802"/>
        <end position="812"/>
    </location>
</feature>
<proteinExistence type="predicted"/>